<name>A0AAD5CXM6_AMBAR</name>
<feature type="region of interest" description="Disordered" evidence="1">
    <location>
        <begin position="15"/>
        <end position="81"/>
    </location>
</feature>
<dbReference type="AlphaFoldDB" id="A0AAD5CXM6"/>
<dbReference type="InterPro" id="IPR032552">
    <property type="entry name" value="RSB_motif"/>
</dbReference>
<dbReference type="Pfam" id="PF16294">
    <property type="entry name" value="RSB_motif"/>
    <property type="match status" value="1"/>
</dbReference>
<comment type="caution">
    <text evidence="2">The sequence shown here is derived from an EMBL/GenBank/DDBJ whole genome shotgun (WGS) entry which is preliminary data.</text>
</comment>
<proteinExistence type="predicted"/>
<accession>A0AAD5CXM6</accession>
<evidence type="ECO:0000256" key="1">
    <source>
        <dbReference type="SAM" id="MobiDB-lite"/>
    </source>
</evidence>
<evidence type="ECO:0000313" key="3">
    <source>
        <dbReference type="Proteomes" id="UP001206925"/>
    </source>
</evidence>
<protein>
    <submittedName>
        <fullName evidence="2">Uncharacterized protein</fullName>
    </submittedName>
</protein>
<feature type="compositionally biased region" description="Pro residues" evidence="1">
    <location>
        <begin position="63"/>
        <end position="79"/>
    </location>
</feature>
<gene>
    <name evidence="2" type="ORF">M8C21_026285</name>
</gene>
<sequence>YSSIEEAVETRNAVYNLQWPTNGGPATKPPPTTTKPHPVYTKPPPAYTKPPPAATKPPQQMQLPPPPPLPLPPPPPLYRPPQLQEAAVALPPPPPLPEKMEPPVVTLDDLFRKTKATPRIYYLPLSDEQVAAKLKMNAKQSAGRKEVLEQRRKSSFCVRFRSSGELPICLKPKCLNSIKTRICFLLLASSSKTLINACFSFEKSHSSCIANLPNLNPNPSSLDTLRW</sequence>
<dbReference type="PANTHER" id="PTHR47031">
    <property type="entry name" value="SAP DNA-BINDING DOMAIN-CONTAINING PROTEIN"/>
    <property type="match status" value="1"/>
</dbReference>
<feature type="compositionally biased region" description="Pro residues" evidence="1">
    <location>
        <begin position="41"/>
        <end position="55"/>
    </location>
</feature>
<feature type="non-terminal residue" evidence="2">
    <location>
        <position position="227"/>
    </location>
</feature>
<dbReference type="Proteomes" id="UP001206925">
    <property type="component" value="Unassembled WGS sequence"/>
</dbReference>
<organism evidence="2 3">
    <name type="scientific">Ambrosia artemisiifolia</name>
    <name type="common">Common ragweed</name>
    <dbReference type="NCBI Taxonomy" id="4212"/>
    <lineage>
        <taxon>Eukaryota</taxon>
        <taxon>Viridiplantae</taxon>
        <taxon>Streptophyta</taxon>
        <taxon>Embryophyta</taxon>
        <taxon>Tracheophyta</taxon>
        <taxon>Spermatophyta</taxon>
        <taxon>Magnoliopsida</taxon>
        <taxon>eudicotyledons</taxon>
        <taxon>Gunneridae</taxon>
        <taxon>Pentapetalae</taxon>
        <taxon>asterids</taxon>
        <taxon>campanulids</taxon>
        <taxon>Asterales</taxon>
        <taxon>Asteraceae</taxon>
        <taxon>Asteroideae</taxon>
        <taxon>Heliantheae alliance</taxon>
        <taxon>Heliantheae</taxon>
        <taxon>Ambrosia</taxon>
    </lineage>
</organism>
<keyword evidence="3" id="KW-1185">Reference proteome</keyword>
<dbReference type="EMBL" id="JAMZMK010006189">
    <property type="protein sequence ID" value="KAI7750188.1"/>
    <property type="molecule type" value="Genomic_DNA"/>
</dbReference>
<reference evidence="2" key="1">
    <citation type="submission" date="2022-06" db="EMBL/GenBank/DDBJ databases">
        <title>Uncovering the hologenomic basis of an extraordinary plant invasion.</title>
        <authorList>
            <person name="Bieker V.C."/>
            <person name="Martin M.D."/>
            <person name="Gilbert T."/>
            <person name="Hodgins K."/>
            <person name="Battlay P."/>
            <person name="Petersen B."/>
            <person name="Wilson J."/>
        </authorList>
    </citation>
    <scope>NUCLEOTIDE SEQUENCE</scope>
    <source>
        <strain evidence="2">AA19_3_7</strain>
        <tissue evidence="2">Leaf</tissue>
    </source>
</reference>
<dbReference type="PANTHER" id="PTHR47031:SF3">
    <property type="entry name" value="SAP DOMAIN-CONTAINING PROTEIN"/>
    <property type="match status" value="1"/>
</dbReference>
<evidence type="ECO:0000313" key="2">
    <source>
        <dbReference type="EMBL" id="KAI7750188.1"/>
    </source>
</evidence>